<dbReference type="PANTHER" id="PTHR43794">
    <property type="entry name" value="AMINOHYDROLASE SSNA-RELATED"/>
    <property type="match status" value="1"/>
</dbReference>
<keyword evidence="1 3" id="KW-0378">Hydrolase</keyword>
<dbReference type="InterPro" id="IPR006680">
    <property type="entry name" value="Amidohydro-rel"/>
</dbReference>
<name>A0A644ZK23_9ZZZZ</name>
<proteinExistence type="predicted"/>
<dbReference type="Pfam" id="PF01979">
    <property type="entry name" value="Amidohydro_1"/>
    <property type="match status" value="1"/>
</dbReference>
<dbReference type="InterPro" id="IPR050287">
    <property type="entry name" value="MTA/SAH_deaminase"/>
</dbReference>
<reference evidence="3" key="1">
    <citation type="submission" date="2019-08" db="EMBL/GenBank/DDBJ databases">
        <authorList>
            <person name="Kucharzyk K."/>
            <person name="Murdoch R.W."/>
            <person name="Higgins S."/>
            <person name="Loffler F."/>
        </authorList>
    </citation>
    <scope>NUCLEOTIDE SEQUENCE</scope>
</reference>
<dbReference type="GO" id="GO:0016810">
    <property type="term" value="F:hydrolase activity, acting on carbon-nitrogen (but not peptide) bonds"/>
    <property type="evidence" value="ECO:0007669"/>
    <property type="project" value="InterPro"/>
</dbReference>
<sequence>MAFDFVLSGGIILSAHNGYEPFIGSVAVEGERIALVKPGTIAHAEAKHWIDAAGKIILPGLVNAHCHGDMTLARGLGDDLTLLEQIQRFSDTNWFYSLISDDDRFYSRQLTYAEALLSGTTFLCENMYWSLGARSVAAMAQTGIQGALCEDVRADFSKPGTFVGDDWLKAFADLCRIEGLVPVLGSISEEDFDSALVRQIAEKAKTLGVPETRHLAENDWRVEMVKEKFGTTPIRFLHAEGALHPGMIGSHAVYADEAEAELLAQNGVSVANTPLCECKIADGIAPIPMYLRHGVNVCLGTDGAMWNNSSDLFREMKGMALLHAATSGIRAITARDVLNMATVNGYRAFGISDAGTLEAGQRANIILLDAANAHMAPLRLGKYENIASAVVYCATGRDVTDVFVSGRHVVERGQLTTLDVSKLISRVTEASNKIAEGLE</sequence>
<dbReference type="InterPro" id="IPR011059">
    <property type="entry name" value="Metal-dep_hydrolase_composite"/>
</dbReference>
<dbReference type="AlphaFoldDB" id="A0A644ZK23"/>
<feature type="domain" description="Amidohydrolase-related" evidence="2">
    <location>
        <begin position="56"/>
        <end position="408"/>
    </location>
</feature>
<dbReference type="Gene3D" id="2.30.40.10">
    <property type="entry name" value="Urease, subunit C, domain 1"/>
    <property type="match status" value="1"/>
</dbReference>
<comment type="caution">
    <text evidence="3">The sequence shown here is derived from an EMBL/GenBank/DDBJ whole genome shotgun (WGS) entry which is preliminary data.</text>
</comment>
<dbReference type="SUPFAM" id="SSF51338">
    <property type="entry name" value="Composite domain of metallo-dependent hydrolases"/>
    <property type="match status" value="1"/>
</dbReference>
<evidence type="ECO:0000313" key="3">
    <source>
        <dbReference type="EMBL" id="MPM38114.1"/>
    </source>
</evidence>
<dbReference type="PANTHER" id="PTHR43794:SF11">
    <property type="entry name" value="AMIDOHYDROLASE-RELATED DOMAIN-CONTAINING PROTEIN"/>
    <property type="match status" value="1"/>
</dbReference>
<dbReference type="Gene3D" id="3.20.20.140">
    <property type="entry name" value="Metal-dependent hydrolases"/>
    <property type="match status" value="1"/>
</dbReference>
<dbReference type="InterPro" id="IPR032466">
    <property type="entry name" value="Metal_Hydrolase"/>
</dbReference>
<dbReference type="SUPFAM" id="SSF51556">
    <property type="entry name" value="Metallo-dependent hydrolases"/>
    <property type="match status" value="1"/>
</dbReference>
<organism evidence="3">
    <name type="scientific">bioreactor metagenome</name>
    <dbReference type="NCBI Taxonomy" id="1076179"/>
    <lineage>
        <taxon>unclassified sequences</taxon>
        <taxon>metagenomes</taxon>
        <taxon>ecological metagenomes</taxon>
    </lineage>
</organism>
<evidence type="ECO:0000259" key="2">
    <source>
        <dbReference type="Pfam" id="PF01979"/>
    </source>
</evidence>
<protein>
    <submittedName>
        <fullName evidence="3">Atrazine chlorohydrolase</fullName>
        <ecNumber evidence="3">3.8.1.8</ecNumber>
    </submittedName>
</protein>
<gene>
    <name evidence="3" type="primary">atzA_3</name>
    <name evidence="3" type="ORF">SDC9_84741</name>
</gene>
<evidence type="ECO:0000256" key="1">
    <source>
        <dbReference type="ARBA" id="ARBA00022801"/>
    </source>
</evidence>
<dbReference type="GO" id="GO:0018788">
    <property type="term" value="F:atrazine chlorohydrolase activity"/>
    <property type="evidence" value="ECO:0007669"/>
    <property type="project" value="UniProtKB-EC"/>
</dbReference>
<accession>A0A644ZK23</accession>
<dbReference type="EMBL" id="VSSQ01008175">
    <property type="protein sequence ID" value="MPM38114.1"/>
    <property type="molecule type" value="Genomic_DNA"/>
</dbReference>
<dbReference type="EC" id="3.8.1.8" evidence="3"/>